<dbReference type="Proteomes" id="UP000066737">
    <property type="component" value="Chromosome I"/>
</dbReference>
<evidence type="ECO:0008006" key="4">
    <source>
        <dbReference type="Google" id="ProtNLM"/>
    </source>
</evidence>
<dbReference type="EMBL" id="LN831302">
    <property type="protein sequence ID" value="CQH59663.1"/>
    <property type="molecule type" value="Genomic_DNA"/>
</dbReference>
<dbReference type="GeneID" id="26659655"/>
<organism evidence="2 3">
    <name type="scientific">Halobacterium hubeiense</name>
    <dbReference type="NCBI Taxonomy" id="1407499"/>
    <lineage>
        <taxon>Archaea</taxon>
        <taxon>Methanobacteriati</taxon>
        <taxon>Methanobacteriota</taxon>
        <taxon>Stenosarchaea group</taxon>
        <taxon>Halobacteria</taxon>
        <taxon>Halobacteriales</taxon>
        <taxon>Halobacteriaceae</taxon>
        <taxon>Halobacterium</taxon>
    </lineage>
</organism>
<dbReference type="RefSeq" id="WP_059057421.1">
    <property type="nucleotide sequence ID" value="NZ_CEML01000001.1"/>
</dbReference>
<evidence type="ECO:0000256" key="1">
    <source>
        <dbReference type="SAM" id="Phobius"/>
    </source>
</evidence>
<protein>
    <recommendedName>
        <fullName evidence="4">Integral membrane protein</fullName>
    </recommendedName>
</protein>
<keyword evidence="3" id="KW-1185">Reference proteome</keyword>
<proteinExistence type="predicted"/>
<dbReference type="AlphaFoldDB" id="A0A0U5H702"/>
<dbReference type="OrthoDB" id="252160at2157"/>
<name>A0A0U5H702_9EURY</name>
<evidence type="ECO:0000313" key="2">
    <source>
        <dbReference type="EMBL" id="CQH59663.1"/>
    </source>
</evidence>
<sequence>MALPTWATHLTVALNIVTLVATTVACTFASIAAVGFRGTEWGRALAPLPVVFAAMTVSTGATLHPATPADGGQPAVVLWGVAVVAIALSCWRFVTLVTERRVVGR</sequence>
<dbReference type="STRING" id="1407499.HHUB_3032"/>
<gene>
    <name evidence="2" type="ORF">HHUB_3032</name>
</gene>
<keyword evidence="1" id="KW-1133">Transmembrane helix</keyword>
<accession>A0A0U5H702</accession>
<reference evidence="3" key="1">
    <citation type="journal article" date="2016" name="Environ. Microbiol.">
        <title>The complete genome of a viable archaeum isolated from 123-million-year-old rock salt.</title>
        <authorList>
            <person name="Jaakkola S.T."/>
            <person name="Pfeiffer F."/>
            <person name="Ravantti J.J."/>
            <person name="Guo Q."/>
            <person name="Liu Y."/>
            <person name="Chen X."/>
            <person name="Ma H."/>
            <person name="Yang C."/>
            <person name="Oksanen H.M."/>
            <person name="Bamford D.H."/>
        </authorList>
    </citation>
    <scope>NUCLEOTIDE SEQUENCE</scope>
    <source>
        <strain evidence="3">JI20-1</strain>
    </source>
</reference>
<evidence type="ECO:0000313" key="3">
    <source>
        <dbReference type="Proteomes" id="UP000066737"/>
    </source>
</evidence>
<feature type="transmembrane region" description="Helical" evidence="1">
    <location>
        <begin position="12"/>
        <end position="33"/>
    </location>
</feature>
<dbReference type="KEGG" id="hhb:Hhub_3032"/>
<feature type="transmembrane region" description="Helical" evidence="1">
    <location>
        <begin position="45"/>
        <end position="64"/>
    </location>
</feature>
<feature type="transmembrane region" description="Helical" evidence="1">
    <location>
        <begin position="76"/>
        <end position="97"/>
    </location>
</feature>
<keyword evidence="1" id="KW-0472">Membrane</keyword>
<keyword evidence="1" id="KW-0812">Transmembrane</keyword>